<gene>
    <name evidence="1" type="ORF">HZH68_008347</name>
</gene>
<protein>
    <recommendedName>
        <fullName evidence="3">RIIa domain-containing protein</fullName>
    </recommendedName>
</protein>
<organism evidence="1 2">
    <name type="scientific">Vespula germanica</name>
    <name type="common">German yellow jacket</name>
    <name type="synonym">Paravespula germanica</name>
    <dbReference type="NCBI Taxonomy" id="30212"/>
    <lineage>
        <taxon>Eukaryota</taxon>
        <taxon>Metazoa</taxon>
        <taxon>Ecdysozoa</taxon>
        <taxon>Arthropoda</taxon>
        <taxon>Hexapoda</taxon>
        <taxon>Insecta</taxon>
        <taxon>Pterygota</taxon>
        <taxon>Neoptera</taxon>
        <taxon>Endopterygota</taxon>
        <taxon>Hymenoptera</taxon>
        <taxon>Apocrita</taxon>
        <taxon>Aculeata</taxon>
        <taxon>Vespoidea</taxon>
        <taxon>Vespidae</taxon>
        <taxon>Vespinae</taxon>
        <taxon>Vespula</taxon>
    </lineage>
</organism>
<reference evidence="1" key="1">
    <citation type="journal article" date="2020" name="G3 (Bethesda)">
        <title>High-Quality Assemblies for Three Invasive Social Wasps from the &lt;i&gt;Vespula&lt;/i&gt; Genus.</title>
        <authorList>
            <person name="Harrop T.W.R."/>
            <person name="Guhlin J."/>
            <person name="McLaughlin G.M."/>
            <person name="Permina E."/>
            <person name="Stockwell P."/>
            <person name="Gilligan J."/>
            <person name="Le Lec M.F."/>
            <person name="Gruber M.A.M."/>
            <person name="Quinn O."/>
            <person name="Lovegrove M."/>
            <person name="Duncan E.J."/>
            <person name="Remnant E.J."/>
            <person name="Van Eeckhoven J."/>
            <person name="Graham B."/>
            <person name="Knapp R.A."/>
            <person name="Langford K.W."/>
            <person name="Kronenberg Z."/>
            <person name="Press M.O."/>
            <person name="Eacker S.M."/>
            <person name="Wilson-Rankin E.E."/>
            <person name="Purcell J."/>
            <person name="Lester P.J."/>
            <person name="Dearden P.K."/>
        </authorList>
    </citation>
    <scope>NUCLEOTIDE SEQUENCE</scope>
    <source>
        <strain evidence="1">Linc-1</strain>
    </source>
</reference>
<accession>A0A834N8J8</accession>
<proteinExistence type="predicted"/>
<keyword evidence="2" id="KW-1185">Reference proteome</keyword>
<dbReference type="CDD" id="cd12084">
    <property type="entry name" value="DD_RII_PKA-like"/>
    <property type="match status" value="1"/>
</dbReference>
<evidence type="ECO:0008006" key="3">
    <source>
        <dbReference type="Google" id="ProtNLM"/>
    </source>
</evidence>
<comment type="caution">
    <text evidence="1">The sequence shown here is derived from an EMBL/GenBank/DDBJ whole genome shotgun (WGS) entry which is preliminary data.</text>
</comment>
<dbReference type="AlphaFoldDB" id="A0A834N8J8"/>
<sequence length="97" mass="10876">MDATLQKHGAKHIYKVPEGLRELCTDITREVLRSQPKEMYSFIADYIDLLLITRENAKVAVKIITNILKGTHTIMNILCQTGLTIEQIAAAAPRIQA</sequence>
<name>A0A834N8J8_VESGE</name>
<evidence type="ECO:0000313" key="2">
    <source>
        <dbReference type="Proteomes" id="UP000617340"/>
    </source>
</evidence>
<evidence type="ECO:0000313" key="1">
    <source>
        <dbReference type="EMBL" id="KAF7399755.1"/>
    </source>
</evidence>
<dbReference type="Gene3D" id="1.20.890.10">
    <property type="entry name" value="cAMP-dependent protein kinase regulatory subunit, dimerization-anchoring domain"/>
    <property type="match status" value="1"/>
</dbReference>
<dbReference type="SUPFAM" id="SSF47391">
    <property type="entry name" value="Dimerization-anchoring domain of cAMP-dependent PK regulatory subunit"/>
    <property type="match status" value="1"/>
</dbReference>
<dbReference type="Proteomes" id="UP000617340">
    <property type="component" value="Unassembled WGS sequence"/>
</dbReference>
<dbReference type="EMBL" id="JACSDZ010000007">
    <property type="protein sequence ID" value="KAF7399755.1"/>
    <property type="molecule type" value="Genomic_DNA"/>
</dbReference>